<reference evidence="1 2" key="1">
    <citation type="journal article" date="2019" name="Environ. Microbiol.">
        <title>Species interactions and distinct microbial communities in high Arctic permafrost affected cryosols are associated with the CH4 and CO2 gas fluxes.</title>
        <authorList>
            <person name="Altshuler I."/>
            <person name="Hamel J."/>
            <person name="Turney S."/>
            <person name="Magnuson E."/>
            <person name="Levesque R."/>
            <person name="Greer C."/>
            <person name="Whyte L.G."/>
        </authorList>
    </citation>
    <scope>NUCLEOTIDE SEQUENCE [LARGE SCALE GENOMIC DNA]</scope>
    <source>
        <strain evidence="1 2">S06.C</strain>
    </source>
</reference>
<proteinExistence type="predicted"/>
<evidence type="ECO:0000313" key="1">
    <source>
        <dbReference type="EMBL" id="TPG30447.1"/>
    </source>
</evidence>
<dbReference type="AlphaFoldDB" id="A0A502DYP5"/>
<evidence type="ECO:0000313" key="2">
    <source>
        <dbReference type="Proteomes" id="UP000319212"/>
    </source>
</evidence>
<gene>
    <name evidence="1" type="ORF">EAH82_02875</name>
</gene>
<sequence>MNSREREALLIDDASKAVKAAMQSFDGTFGEVPFCKSTDFGMLSADEQVGVHQTEMAHYRDRPDVSAVHFCLTSAQALLEISQTLLRQANQLTPLEQERSWKRLAEDAKVAGRSAYRAVLILSDPSVARMAASDRARAANA</sequence>
<accession>A0A502DYP5</accession>
<organism evidence="1 2">
    <name type="scientific">Variovorax guangxiensis</name>
    <dbReference type="NCBI Taxonomy" id="1775474"/>
    <lineage>
        <taxon>Bacteria</taxon>
        <taxon>Pseudomonadati</taxon>
        <taxon>Pseudomonadota</taxon>
        <taxon>Betaproteobacteria</taxon>
        <taxon>Burkholderiales</taxon>
        <taxon>Comamonadaceae</taxon>
        <taxon>Variovorax</taxon>
    </lineage>
</organism>
<protein>
    <submittedName>
        <fullName evidence="1">Uncharacterized protein</fullName>
    </submittedName>
</protein>
<dbReference type="Proteomes" id="UP000319212">
    <property type="component" value="Unassembled WGS sequence"/>
</dbReference>
<dbReference type="EMBL" id="RCZI01000001">
    <property type="protein sequence ID" value="TPG30447.1"/>
    <property type="molecule type" value="Genomic_DNA"/>
</dbReference>
<name>A0A502DYP5_9BURK</name>
<comment type="caution">
    <text evidence="1">The sequence shown here is derived from an EMBL/GenBank/DDBJ whole genome shotgun (WGS) entry which is preliminary data.</text>
</comment>